<dbReference type="SMART" id="SM00863">
    <property type="entry name" value="tRNA_SAD"/>
    <property type="match status" value="1"/>
</dbReference>
<accession>L1QGG2</accession>
<protein>
    <recommendedName>
        <fullName evidence="13">Alanine--tRNA ligase</fullName>
        <ecNumber evidence="13">6.1.1.7</ecNumber>
    </recommendedName>
    <alternativeName>
        <fullName evidence="13">Alanyl-tRNA synthetase</fullName>
        <shortName evidence="13">AlaRS</shortName>
    </alternativeName>
</protein>
<dbReference type="SUPFAM" id="SSF55681">
    <property type="entry name" value="Class II aaRS and biotin synthetases"/>
    <property type="match status" value="1"/>
</dbReference>
<evidence type="ECO:0000256" key="3">
    <source>
        <dbReference type="ARBA" id="ARBA00022598"/>
    </source>
</evidence>
<gene>
    <name evidence="13" type="primary">alaS</name>
    <name evidence="15" type="ORF">HMPREF0216_01862</name>
</gene>
<dbReference type="InterPro" id="IPR023033">
    <property type="entry name" value="Ala_tRNA_ligase_euk/bac"/>
</dbReference>
<feature type="binding site" evidence="13">
    <location>
        <position position="592"/>
    </location>
    <ligand>
        <name>Zn(2+)</name>
        <dbReference type="ChEBI" id="CHEBI:29105"/>
    </ligand>
</feature>
<dbReference type="InterPro" id="IPR018165">
    <property type="entry name" value="Ala-tRNA-synth_IIc_core"/>
</dbReference>
<evidence type="ECO:0000256" key="7">
    <source>
        <dbReference type="ARBA" id="ARBA00022840"/>
    </source>
</evidence>
<feature type="binding site" evidence="13">
    <location>
        <position position="698"/>
    </location>
    <ligand>
        <name>Zn(2+)</name>
        <dbReference type="ChEBI" id="CHEBI:29105"/>
    </ligand>
</feature>
<dbReference type="InterPro" id="IPR003156">
    <property type="entry name" value="DHHA1_dom"/>
</dbReference>
<dbReference type="GO" id="GO:0004813">
    <property type="term" value="F:alanine-tRNA ligase activity"/>
    <property type="evidence" value="ECO:0007669"/>
    <property type="project" value="UniProtKB-UniRule"/>
</dbReference>
<dbReference type="SUPFAM" id="SSF50447">
    <property type="entry name" value="Translation proteins"/>
    <property type="match status" value="1"/>
</dbReference>
<dbReference type="FunFam" id="3.30.930.10:FF:000004">
    <property type="entry name" value="Alanine--tRNA ligase"/>
    <property type="match status" value="1"/>
</dbReference>
<evidence type="ECO:0000256" key="8">
    <source>
        <dbReference type="ARBA" id="ARBA00022884"/>
    </source>
</evidence>
<dbReference type="InterPro" id="IPR009000">
    <property type="entry name" value="Transl_B-barrel_sf"/>
</dbReference>
<keyword evidence="7 13" id="KW-0067">ATP-binding</keyword>
<comment type="domain">
    <text evidence="13">Consists of three domains; the N-terminal catalytic domain, the editing domain and the C-terminal C-Ala domain. The editing domain removes incorrectly charged amino acids, while the C-Ala domain, along with tRNA(Ala), serves as a bridge to cooperatively bring together the editing and aminoacylation centers thus stimulating deacylation of misacylated tRNAs.</text>
</comment>
<comment type="catalytic activity">
    <reaction evidence="12 13">
        <text>tRNA(Ala) + L-alanine + ATP = L-alanyl-tRNA(Ala) + AMP + diphosphate</text>
        <dbReference type="Rhea" id="RHEA:12540"/>
        <dbReference type="Rhea" id="RHEA-COMP:9657"/>
        <dbReference type="Rhea" id="RHEA-COMP:9923"/>
        <dbReference type="ChEBI" id="CHEBI:30616"/>
        <dbReference type="ChEBI" id="CHEBI:33019"/>
        <dbReference type="ChEBI" id="CHEBI:57972"/>
        <dbReference type="ChEBI" id="CHEBI:78442"/>
        <dbReference type="ChEBI" id="CHEBI:78497"/>
        <dbReference type="ChEBI" id="CHEBI:456215"/>
        <dbReference type="EC" id="6.1.1.7"/>
    </reaction>
</comment>
<keyword evidence="10 13" id="KW-0030">Aminoacyl-tRNA synthetase</keyword>
<comment type="subcellular location">
    <subcellularLocation>
        <location evidence="13">Cytoplasm</location>
    </subcellularLocation>
</comment>
<evidence type="ECO:0000256" key="1">
    <source>
        <dbReference type="ARBA" id="ARBA00008226"/>
    </source>
</evidence>
<evidence type="ECO:0000256" key="9">
    <source>
        <dbReference type="ARBA" id="ARBA00022917"/>
    </source>
</evidence>
<dbReference type="Gene3D" id="2.40.30.130">
    <property type="match status" value="1"/>
</dbReference>
<dbReference type="PANTHER" id="PTHR11777">
    <property type="entry name" value="ALANYL-TRNA SYNTHETASE"/>
    <property type="match status" value="1"/>
</dbReference>
<dbReference type="InterPro" id="IPR002318">
    <property type="entry name" value="Ala-tRNA-lgiase_IIc"/>
</dbReference>
<dbReference type="Gene3D" id="6.10.250.550">
    <property type="match status" value="1"/>
</dbReference>
<keyword evidence="6 13" id="KW-0862">Zinc</keyword>
<feature type="domain" description="Alanyl-transfer RNA synthetases family profile" evidence="14">
    <location>
        <begin position="27"/>
        <end position="737"/>
    </location>
</feature>
<evidence type="ECO:0000313" key="15">
    <source>
        <dbReference type="EMBL" id="EKY26677.1"/>
    </source>
</evidence>
<dbReference type="InterPro" id="IPR018162">
    <property type="entry name" value="Ala-tRNA-ligase_IIc_anticod-bd"/>
</dbReference>
<feature type="binding site" evidence="13">
    <location>
        <position position="596"/>
    </location>
    <ligand>
        <name>Zn(2+)</name>
        <dbReference type="ChEBI" id="CHEBI:29105"/>
    </ligand>
</feature>
<dbReference type="Gene3D" id="3.30.930.10">
    <property type="entry name" value="Bira Bifunctional Protein, Domain 2"/>
    <property type="match status" value="1"/>
</dbReference>
<keyword evidence="9 13" id="KW-0648">Protein biosynthesis</keyword>
<dbReference type="HAMAP" id="MF_00036_B">
    <property type="entry name" value="Ala_tRNA_synth_B"/>
    <property type="match status" value="1"/>
</dbReference>
<dbReference type="Proteomes" id="UP000010420">
    <property type="component" value="Unassembled WGS sequence"/>
</dbReference>
<dbReference type="EMBL" id="AMEZ01000053">
    <property type="protein sequence ID" value="EKY26677.1"/>
    <property type="molecule type" value="Genomic_DNA"/>
</dbReference>
<dbReference type="GO" id="GO:0005524">
    <property type="term" value="F:ATP binding"/>
    <property type="evidence" value="ECO:0007669"/>
    <property type="project" value="UniProtKB-UniRule"/>
</dbReference>
<keyword evidence="16" id="KW-1185">Reference proteome</keyword>
<evidence type="ECO:0000259" key="14">
    <source>
        <dbReference type="PROSITE" id="PS50860"/>
    </source>
</evidence>
<sequence length="905" mass="100430">MKIEKLSISFKFFYLKKLEVELIMKFMGANELRESFISFFESKEHLRMESFPLVPKNDNSLLLINAGMAPLKPYFTGIQTPPKTRVTTCQKCIRTGDIENVGKTSRHGTFFEMLGNFSFGDYFKNEIIPWSWEFVTEVLKLPKDKLYVTIYLEDDEAYDIWTSKTDIDPNRIFRLGKDDNFWEVGTVGPCGPCTEIHFDRGVDVAPVTNVDDFVAASDADRIVEFWNLVFIQFDKQEDGSYAPLKNKNIDTGMGLERIATIMQGVDNIFEIDTVKNILNKVSSLSGVEYGKNANSDTSLRIVTDHVKAVTMLISDGVQPSNEGRGYVLRRLLRRAARHGRLLGIKGLFLKDVVDAVVENYGGNYPVLVENKDYITKIITLEEERFNETIDSGMNILNGYIKELEESKATVLSGEKAFKLYDTYGFPLELTEEILEEKNMTVDHEEFKKEMEAQRERARSARGETSYMGAEENPINKVKADVETEFVGYTSTEGVGKVIVLATDEAFVEELTEGTKGYILTAKTPFYAEMGGQIGDTGIITGTNGSAYVYNTKKNVGGKTVHYVEVKNGSIKLNEEVTLNVDRVRRSSVCKNHTATHMLQAALKEIVGSHVHQAGSFVDNERLRFDFTHFQSLTAEEIQKVEDLVNDKIMEVDEVETKLMTIEEAKESGATALFDEKYGDKVRVVAAGEFSKELCGGTHVSNVGEIGLFKIVSETGVAAGIRRIEALTGRAAIKYMEEKQRLLKEACAALKCTEKDVLKKISSQGVELKEKDKEIAELKSKLTSGALDDILKSAKEINGVKAIAYGLEGVDGNALRDLADKIRSKMGSGVVVLLSNLGDKVNLVTMATKDVLDRGIHSGKIIKEVATVVGGGGGGRPDMAQAGGKKPEKIGEAIEVAFQTIENLIK</sequence>
<comment type="cofactor">
    <cofactor evidence="13">
        <name>Zn(2+)</name>
        <dbReference type="ChEBI" id="CHEBI:29105"/>
    </cofactor>
    <text evidence="13">Binds 1 zinc ion per subunit.</text>
</comment>
<dbReference type="STRING" id="545697.HMPREF0216_01862"/>
<keyword evidence="13" id="KW-0963">Cytoplasm</keyword>
<dbReference type="Pfam" id="PF02272">
    <property type="entry name" value="DHHA1"/>
    <property type="match status" value="1"/>
</dbReference>
<dbReference type="InterPro" id="IPR045864">
    <property type="entry name" value="aa-tRNA-synth_II/BPL/LPL"/>
</dbReference>
<evidence type="ECO:0000256" key="2">
    <source>
        <dbReference type="ARBA" id="ARBA00022555"/>
    </source>
</evidence>
<dbReference type="CDD" id="cd00673">
    <property type="entry name" value="AlaRS_core"/>
    <property type="match status" value="1"/>
</dbReference>
<name>L1QGG2_9CLOT</name>
<dbReference type="PATRIC" id="fig|545697.3.peg.1833"/>
<dbReference type="SUPFAM" id="SSF55186">
    <property type="entry name" value="ThrRS/AlaRS common domain"/>
    <property type="match status" value="1"/>
</dbReference>
<dbReference type="FunFam" id="3.10.310.40:FF:000001">
    <property type="entry name" value="Alanine--tRNA ligase"/>
    <property type="match status" value="1"/>
</dbReference>
<dbReference type="FunFam" id="3.30.54.20:FF:000001">
    <property type="entry name" value="Alanine--tRNA ligase"/>
    <property type="match status" value="1"/>
</dbReference>
<dbReference type="GO" id="GO:0006419">
    <property type="term" value="P:alanyl-tRNA aminoacylation"/>
    <property type="evidence" value="ECO:0007669"/>
    <property type="project" value="UniProtKB-UniRule"/>
</dbReference>
<dbReference type="InterPro" id="IPR018163">
    <property type="entry name" value="Thr/Ala-tRNA-synth_IIc_edit"/>
</dbReference>
<dbReference type="PROSITE" id="PS50860">
    <property type="entry name" value="AA_TRNA_LIGASE_II_ALA"/>
    <property type="match status" value="1"/>
</dbReference>
<organism evidence="15 16">
    <name type="scientific">Clostridium celatum DSM 1785</name>
    <dbReference type="NCBI Taxonomy" id="545697"/>
    <lineage>
        <taxon>Bacteria</taxon>
        <taxon>Bacillati</taxon>
        <taxon>Bacillota</taxon>
        <taxon>Clostridia</taxon>
        <taxon>Eubacteriales</taxon>
        <taxon>Clostridiaceae</taxon>
        <taxon>Clostridium</taxon>
    </lineage>
</organism>
<keyword evidence="4 13" id="KW-0479">Metal-binding</keyword>
<dbReference type="HOGENOM" id="CLU_004485_1_1_9"/>
<evidence type="ECO:0000256" key="13">
    <source>
        <dbReference type="HAMAP-Rule" id="MF_00036"/>
    </source>
</evidence>
<dbReference type="InterPro" id="IPR018164">
    <property type="entry name" value="Ala-tRNA-synth_IIc_N"/>
</dbReference>
<reference evidence="15 16" key="1">
    <citation type="submission" date="2012-05" db="EMBL/GenBank/DDBJ databases">
        <authorList>
            <person name="Weinstock G."/>
            <person name="Sodergren E."/>
            <person name="Lobos E.A."/>
            <person name="Fulton L."/>
            <person name="Fulton R."/>
            <person name="Courtney L."/>
            <person name="Fronick C."/>
            <person name="O'Laughlin M."/>
            <person name="Godfrey J."/>
            <person name="Wilson R.M."/>
            <person name="Miner T."/>
            <person name="Farmer C."/>
            <person name="Delehaunty K."/>
            <person name="Cordes M."/>
            <person name="Minx P."/>
            <person name="Tomlinson C."/>
            <person name="Chen J."/>
            <person name="Wollam A."/>
            <person name="Pepin K.H."/>
            <person name="Bhonagiri V."/>
            <person name="Zhang X."/>
            <person name="Suruliraj S."/>
            <person name="Warren W."/>
            <person name="Mitreva M."/>
            <person name="Mardis E.R."/>
            <person name="Wilson R.K."/>
        </authorList>
    </citation>
    <scope>NUCLEOTIDE SEQUENCE [LARGE SCALE GENOMIC DNA]</scope>
    <source>
        <strain evidence="15 16">DSM 1785</strain>
    </source>
</reference>
<comment type="caution">
    <text evidence="15">The sequence shown here is derived from an EMBL/GenBank/DDBJ whole genome shotgun (WGS) entry which is preliminary data.</text>
</comment>
<dbReference type="GO" id="GO:0016740">
    <property type="term" value="F:transferase activity"/>
    <property type="evidence" value="ECO:0007669"/>
    <property type="project" value="UniProtKB-ARBA"/>
</dbReference>
<dbReference type="NCBIfam" id="TIGR00344">
    <property type="entry name" value="alaS"/>
    <property type="match status" value="1"/>
</dbReference>
<dbReference type="eggNOG" id="COG0013">
    <property type="taxonomic scope" value="Bacteria"/>
</dbReference>
<keyword evidence="8 13" id="KW-0694">RNA-binding</keyword>
<dbReference type="Gene3D" id="3.30.54.20">
    <property type="match status" value="1"/>
</dbReference>
<dbReference type="GO" id="GO:0140096">
    <property type="term" value="F:catalytic activity, acting on a protein"/>
    <property type="evidence" value="ECO:0007669"/>
    <property type="project" value="UniProtKB-ARBA"/>
</dbReference>
<evidence type="ECO:0000256" key="10">
    <source>
        <dbReference type="ARBA" id="ARBA00023146"/>
    </source>
</evidence>
<dbReference type="SUPFAM" id="SSF101353">
    <property type="entry name" value="Putative anticodon-binding domain of alanyl-tRNA synthetase (AlaRS)"/>
    <property type="match status" value="1"/>
</dbReference>
<evidence type="ECO:0000313" key="16">
    <source>
        <dbReference type="Proteomes" id="UP000010420"/>
    </source>
</evidence>
<comment type="similarity">
    <text evidence="1 13">Belongs to the class-II aminoacyl-tRNA synthetase family.</text>
</comment>
<evidence type="ECO:0000256" key="12">
    <source>
        <dbReference type="ARBA" id="ARBA00048300"/>
    </source>
</evidence>
<dbReference type="InterPro" id="IPR050058">
    <property type="entry name" value="Ala-tRNA_ligase"/>
</dbReference>
<dbReference type="Pfam" id="PF01411">
    <property type="entry name" value="tRNA-synt_2c"/>
    <property type="match status" value="1"/>
</dbReference>
<evidence type="ECO:0000256" key="5">
    <source>
        <dbReference type="ARBA" id="ARBA00022741"/>
    </source>
</evidence>
<dbReference type="FunFam" id="3.30.980.10:FF:000004">
    <property type="entry name" value="Alanine--tRNA ligase, cytoplasmic"/>
    <property type="match status" value="1"/>
</dbReference>
<keyword evidence="3 13" id="KW-0436">Ligase</keyword>
<dbReference type="PRINTS" id="PR00980">
    <property type="entry name" value="TRNASYNTHALA"/>
</dbReference>
<dbReference type="GO" id="GO:0002161">
    <property type="term" value="F:aminoacyl-tRNA deacylase activity"/>
    <property type="evidence" value="ECO:0007669"/>
    <property type="project" value="TreeGrafter"/>
</dbReference>
<evidence type="ECO:0000256" key="4">
    <source>
        <dbReference type="ARBA" id="ARBA00022723"/>
    </source>
</evidence>
<dbReference type="Pfam" id="PF07973">
    <property type="entry name" value="tRNA_SAD"/>
    <property type="match status" value="1"/>
</dbReference>
<dbReference type="EC" id="6.1.1.7" evidence="13"/>
<dbReference type="GO" id="GO:0005829">
    <property type="term" value="C:cytosol"/>
    <property type="evidence" value="ECO:0007669"/>
    <property type="project" value="TreeGrafter"/>
</dbReference>
<evidence type="ECO:0000256" key="11">
    <source>
        <dbReference type="ARBA" id="ARBA00024779"/>
    </source>
</evidence>
<dbReference type="Gene3D" id="3.10.310.40">
    <property type="match status" value="1"/>
</dbReference>
<keyword evidence="5 13" id="KW-0547">Nucleotide-binding</keyword>
<evidence type="ECO:0000256" key="6">
    <source>
        <dbReference type="ARBA" id="ARBA00022833"/>
    </source>
</evidence>
<proteinExistence type="inferred from homology"/>
<keyword evidence="2 13" id="KW-0820">tRNA-binding</keyword>
<dbReference type="AlphaFoldDB" id="L1QGG2"/>
<feature type="binding site" evidence="13">
    <location>
        <position position="694"/>
    </location>
    <ligand>
        <name>Zn(2+)</name>
        <dbReference type="ChEBI" id="CHEBI:29105"/>
    </ligand>
</feature>
<dbReference type="InterPro" id="IPR012947">
    <property type="entry name" value="tRNA_SAD"/>
</dbReference>
<dbReference type="Gene3D" id="3.30.980.10">
    <property type="entry name" value="Threonyl-trna Synthetase, Chain A, domain 2"/>
    <property type="match status" value="1"/>
</dbReference>
<dbReference type="PANTHER" id="PTHR11777:SF9">
    <property type="entry name" value="ALANINE--TRNA LIGASE, CYTOPLASMIC"/>
    <property type="match status" value="1"/>
</dbReference>
<dbReference type="GO" id="GO:0008270">
    <property type="term" value="F:zinc ion binding"/>
    <property type="evidence" value="ECO:0007669"/>
    <property type="project" value="UniProtKB-UniRule"/>
</dbReference>
<dbReference type="GO" id="GO:0000049">
    <property type="term" value="F:tRNA binding"/>
    <property type="evidence" value="ECO:0007669"/>
    <property type="project" value="UniProtKB-KW"/>
</dbReference>
<comment type="function">
    <text evidence="11 13">Catalyzes the attachment of alanine to tRNA(Ala) in a two-step reaction: alanine is first activated by ATP to form Ala-AMP and then transferred to the acceptor end of tRNA(Ala). Also edits incorrectly charged Ser-tRNA(Ala) and Gly-tRNA(Ala) via its editing domain.</text>
</comment>